<dbReference type="EMBL" id="JAAIUW010000008">
    <property type="protein sequence ID" value="KAF7819185.1"/>
    <property type="molecule type" value="Genomic_DNA"/>
</dbReference>
<evidence type="ECO:0000256" key="3">
    <source>
        <dbReference type="ARBA" id="ARBA00012670"/>
    </source>
</evidence>
<protein>
    <recommendedName>
        <fullName evidence="3">non-reducing end alpha-L-arabinofuranosidase</fullName>
        <ecNumber evidence="3">3.2.1.55</ecNumber>
    </recommendedName>
</protein>
<evidence type="ECO:0000256" key="1">
    <source>
        <dbReference type="ARBA" id="ARBA00001462"/>
    </source>
</evidence>
<reference evidence="7" key="1">
    <citation type="submission" date="2020-09" db="EMBL/GenBank/DDBJ databases">
        <title>Genome-Enabled Discovery of Anthraquinone Biosynthesis in Senna tora.</title>
        <authorList>
            <person name="Kang S.-H."/>
            <person name="Pandey R.P."/>
            <person name="Lee C.-M."/>
            <person name="Sim J.-S."/>
            <person name="Jeong J.-T."/>
            <person name="Choi B.-S."/>
            <person name="Jung M."/>
            <person name="Ginzburg D."/>
            <person name="Zhao K."/>
            <person name="Won S.Y."/>
            <person name="Oh T.-J."/>
            <person name="Yu Y."/>
            <person name="Kim N.-H."/>
            <person name="Lee O.R."/>
            <person name="Lee T.-H."/>
            <person name="Bashyal P."/>
            <person name="Kim T.-S."/>
            <person name="Lee W.-H."/>
            <person name="Kawkins C."/>
            <person name="Kim C.-K."/>
            <person name="Kim J.S."/>
            <person name="Ahn B.O."/>
            <person name="Rhee S.Y."/>
            <person name="Sohng J.K."/>
        </authorList>
    </citation>
    <scope>NUCLEOTIDE SEQUENCE</scope>
    <source>
        <tissue evidence="7">Leaf</tissue>
    </source>
</reference>
<dbReference type="Gene3D" id="2.60.40.1180">
    <property type="entry name" value="Golgi alpha-mannosidase II"/>
    <property type="match status" value="1"/>
</dbReference>
<dbReference type="PANTHER" id="PTHR31776:SF18">
    <property type="entry name" value="NON-REDUCING END ALPHA-L-ARABINOFURANOSIDASE"/>
    <property type="match status" value="1"/>
</dbReference>
<gene>
    <name evidence="7" type="ORF">G2W53_024640</name>
</gene>
<dbReference type="InterPro" id="IPR051563">
    <property type="entry name" value="Glycosyl_Hydrolase_51"/>
</dbReference>
<dbReference type="EC" id="3.2.1.55" evidence="3"/>
<dbReference type="Proteomes" id="UP000634136">
    <property type="component" value="Unassembled WGS sequence"/>
</dbReference>
<dbReference type="InterPro" id="IPR017853">
    <property type="entry name" value="GH"/>
</dbReference>
<evidence type="ECO:0000256" key="5">
    <source>
        <dbReference type="ARBA" id="ARBA00022801"/>
    </source>
</evidence>
<accession>A0A834WDB4</accession>
<comment type="caution">
    <text evidence="7">The sequence shown here is derived from an EMBL/GenBank/DDBJ whole genome shotgun (WGS) entry which is preliminary data.</text>
</comment>
<keyword evidence="4" id="KW-0732">Signal</keyword>
<dbReference type="InterPro" id="IPR055235">
    <property type="entry name" value="ASD1_cat"/>
</dbReference>
<comment type="catalytic activity">
    <reaction evidence="1">
        <text>Hydrolysis of terminal non-reducing alpha-L-arabinofuranoside residues in alpha-L-arabinosides.</text>
        <dbReference type="EC" id="3.2.1.55"/>
    </reaction>
</comment>
<evidence type="ECO:0000256" key="4">
    <source>
        <dbReference type="ARBA" id="ARBA00022729"/>
    </source>
</evidence>
<name>A0A834WDB4_9FABA</name>
<dbReference type="SUPFAM" id="SSF51445">
    <property type="entry name" value="(Trans)glycosidases"/>
    <property type="match status" value="1"/>
</dbReference>
<evidence type="ECO:0000259" key="6">
    <source>
        <dbReference type="SMART" id="SM00813"/>
    </source>
</evidence>
<sequence length="282" mass="31013">MPSGGRIPLDHGRRDQLAEDLNAAPVWVFNAGISHHDEINTTDIALDGIEFARGPTTSRWGRVRAGLGHPRPFDLRMVAIGNENCGFYNYRGNYLKFHDAIKRYYPDMKIISNCDATFAPLDHPADLFDFHIYSTSKDLFSKYNKFDSLNRTGAKAFVSEYAVWKEDAAAGSFLSALGEAESSGATYLNSKLEAPSSVLASTIVVNFDNSSVSLDITINGLGSNEKFSGITKTFLASSNVRDENSFDHPKKIVLQQSPLENAGSNMKVTFPPNSITSFDLPK</sequence>
<evidence type="ECO:0000256" key="2">
    <source>
        <dbReference type="ARBA" id="ARBA00007186"/>
    </source>
</evidence>
<dbReference type="GO" id="GO:0046556">
    <property type="term" value="F:alpha-L-arabinofuranosidase activity"/>
    <property type="evidence" value="ECO:0007669"/>
    <property type="project" value="UniProtKB-EC"/>
</dbReference>
<dbReference type="AlphaFoldDB" id="A0A834WDB4"/>
<evidence type="ECO:0000313" key="7">
    <source>
        <dbReference type="EMBL" id="KAF7819185.1"/>
    </source>
</evidence>
<feature type="domain" description="Alpha-L-arabinofuranosidase C-terminal" evidence="6">
    <location>
        <begin position="159"/>
        <end position="274"/>
    </location>
</feature>
<organism evidence="7 8">
    <name type="scientific">Senna tora</name>
    <dbReference type="NCBI Taxonomy" id="362788"/>
    <lineage>
        <taxon>Eukaryota</taxon>
        <taxon>Viridiplantae</taxon>
        <taxon>Streptophyta</taxon>
        <taxon>Embryophyta</taxon>
        <taxon>Tracheophyta</taxon>
        <taxon>Spermatophyta</taxon>
        <taxon>Magnoliopsida</taxon>
        <taxon>eudicotyledons</taxon>
        <taxon>Gunneridae</taxon>
        <taxon>Pentapetalae</taxon>
        <taxon>rosids</taxon>
        <taxon>fabids</taxon>
        <taxon>Fabales</taxon>
        <taxon>Fabaceae</taxon>
        <taxon>Caesalpinioideae</taxon>
        <taxon>Cassia clade</taxon>
        <taxon>Senna</taxon>
    </lineage>
</organism>
<proteinExistence type="inferred from homology"/>
<dbReference type="Gene3D" id="3.20.20.80">
    <property type="entry name" value="Glycosidases"/>
    <property type="match status" value="1"/>
</dbReference>
<dbReference type="PANTHER" id="PTHR31776">
    <property type="entry name" value="ALPHA-L-ARABINOFURANOSIDASE 1"/>
    <property type="match status" value="1"/>
</dbReference>
<dbReference type="GO" id="GO:0046373">
    <property type="term" value="P:L-arabinose metabolic process"/>
    <property type="evidence" value="ECO:0007669"/>
    <property type="project" value="InterPro"/>
</dbReference>
<dbReference type="InterPro" id="IPR010720">
    <property type="entry name" value="Alpha-L-AF_C"/>
</dbReference>
<dbReference type="InterPro" id="IPR013780">
    <property type="entry name" value="Glyco_hydro_b"/>
</dbReference>
<dbReference type="OrthoDB" id="1412498at2759"/>
<keyword evidence="5" id="KW-0378">Hydrolase</keyword>
<keyword evidence="8" id="KW-1185">Reference proteome</keyword>
<evidence type="ECO:0000313" key="8">
    <source>
        <dbReference type="Proteomes" id="UP000634136"/>
    </source>
</evidence>
<dbReference type="SMART" id="SM00813">
    <property type="entry name" value="Alpha-L-AF_C"/>
    <property type="match status" value="1"/>
</dbReference>
<comment type="similarity">
    <text evidence="2">Belongs to the glycosyl hydrolase 51 family.</text>
</comment>
<dbReference type="Pfam" id="PF22848">
    <property type="entry name" value="ASD1_dom"/>
    <property type="match status" value="1"/>
</dbReference>